<dbReference type="Pfam" id="PF03206">
    <property type="entry name" value="NifW"/>
    <property type="match status" value="1"/>
</dbReference>
<dbReference type="AlphaFoldDB" id="A0A8B6X1T3"/>
<keyword evidence="8" id="KW-1185">Reference proteome</keyword>
<dbReference type="InterPro" id="IPR004893">
    <property type="entry name" value="NifW"/>
</dbReference>
<evidence type="ECO:0000313" key="8">
    <source>
        <dbReference type="Proteomes" id="UP000675920"/>
    </source>
</evidence>
<feature type="region of interest" description="Disordered" evidence="7">
    <location>
        <begin position="105"/>
        <end position="125"/>
    </location>
</feature>
<sequence>MDELTRRLSQMSAAEDFLNFFGVRYDQAVVNVNRLHILKRFYQYLRKAELEGLDEVAMFARYRELLTKAYEDFVGSSAAKEKVFKVFQEADGNQHVSLDSLKSSLPAKRAGSSEGGVPPGAQAVA</sequence>
<protein>
    <recommendedName>
        <fullName evidence="4 6">Nitrogenase-stabilizing/protective protein NifW</fullName>
    </recommendedName>
</protein>
<dbReference type="Proteomes" id="UP000675920">
    <property type="component" value="Unplaced"/>
</dbReference>
<organism evidence="8 9">
    <name type="scientific">Derxia gummosa DSM 723</name>
    <dbReference type="NCBI Taxonomy" id="1121388"/>
    <lineage>
        <taxon>Bacteria</taxon>
        <taxon>Pseudomonadati</taxon>
        <taxon>Pseudomonadota</taxon>
        <taxon>Betaproteobacteria</taxon>
        <taxon>Burkholderiales</taxon>
        <taxon>Alcaligenaceae</taxon>
        <taxon>Derxia</taxon>
    </lineage>
</organism>
<keyword evidence="5 6" id="KW-0535">Nitrogen fixation</keyword>
<evidence type="ECO:0000256" key="6">
    <source>
        <dbReference type="HAMAP-Rule" id="MF_00529"/>
    </source>
</evidence>
<gene>
    <name evidence="6 9" type="primary">nifW</name>
</gene>
<reference evidence="9" key="1">
    <citation type="submission" date="2025-08" db="UniProtKB">
        <authorList>
            <consortium name="RefSeq"/>
        </authorList>
    </citation>
    <scope>IDENTIFICATION</scope>
</reference>
<accession>A0A8B6X1T3</accession>
<evidence type="ECO:0000256" key="5">
    <source>
        <dbReference type="ARBA" id="ARBA00023231"/>
    </source>
</evidence>
<dbReference type="NCBIfam" id="NF002009">
    <property type="entry name" value="PRK00810.1"/>
    <property type="match status" value="1"/>
</dbReference>
<dbReference type="OrthoDB" id="9811868at2"/>
<proteinExistence type="inferred from homology"/>
<comment type="subunit">
    <text evidence="3 6">Homotrimer; associates with NifD.</text>
</comment>
<evidence type="ECO:0000313" key="9">
    <source>
        <dbReference type="RefSeq" id="WP_028310406.1"/>
    </source>
</evidence>
<dbReference type="HAMAP" id="MF_00529">
    <property type="entry name" value="NifW"/>
    <property type="match status" value="1"/>
</dbReference>
<evidence type="ECO:0000256" key="1">
    <source>
        <dbReference type="ARBA" id="ARBA00002247"/>
    </source>
</evidence>
<dbReference type="RefSeq" id="WP_028310406.1">
    <property type="nucleotide sequence ID" value="NZ_AXWS01000007.1"/>
</dbReference>
<dbReference type="GO" id="GO:0009399">
    <property type="term" value="P:nitrogen fixation"/>
    <property type="evidence" value="ECO:0007669"/>
    <property type="project" value="UniProtKB-UniRule"/>
</dbReference>
<evidence type="ECO:0000256" key="7">
    <source>
        <dbReference type="SAM" id="MobiDB-lite"/>
    </source>
</evidence>
<name>A0A8B6X1T3_9BURK</name>
<comment type="similarity">
    <text evidence="2 6">Belongs to the NifW family.</text>
</comment>
<evidence type="ECO:0000256" key="2">
    <source>
        <dbReference type="ARBA" id="ARBA00008351"/>
    </source>
</evidence>
<evidence type="ECO:0000256" key="3">
    <source>
        <dbReference type="ARBA" id="ARBA00011284"/>
    </source>
</evidence>
<comment type="function">
    <text evidence="1 6">May protect the nitrogenase Fe-Mo protein from oxidative damage.</text>
</comment>
<evidence type="ECO:0000256" key="4">
    <source>
        <dbReference type="ARBA" id="ARBA00016274"/>
    </source>
</evidence>